<dbReference type="Proteomes" id="UP000064967">
    <property type="component" value="Chromosome"/>
</dbReference>
<gene>
    <name evidence="2" type="ORF">AKJ09_03205</name>
</gene>
<evidence type="ECO:0000313" key="3">
    <source>
        <dbReference type="Proteomes" id="UP000064967"/>
    </source>
</evidence>
<organism evidence="2 3">
    <name type="scientific">Labilithrix luteola</name>
    <dbReference type="NCBI Taxonomy" id="1391654"/>
    <lineage>
        <taxon>Bacteria</taxon>
        <taxon>Pseudomonadati</taxon>
        <taxon>Myxococcota</taxon>
        <taxon>Polyangia</taxon>
        <taxon>Polyangiales</taxon>
        <taxon>Labilitrichaceae</taxon>
        <taxon>Labilithrix</taxon>
    </lineage>
</organism>
<reference evidence="2 3" key="1">
    <citation type="submission" date="2015-08" db="EMBL/GenBank/DDBJ databases">
        <authorList>
            <person name="Babu N.S."/>
            <person name="Beckwith C.J."/>
            <person name="Beseler K.G."/>
            <person name="Brison A."/>
            <person name="Carone J.V."/>
            <person name="Caskin T.P."/>
            <person name="Diamond M."/>
            <person name="Durham M.E."/>
            <person name="Foxe J.M."/>
            <person name="Go M."/>
            <person name="Henderson B.A."/>
            <person name="Jones I.B."/>
            <person name="McGettigan J.A."/>
            <person name="Micheletti S.J."/>
            <person name="Nasrallah M.E."/>
            <person name="Ortiz D."/>
            <person name="Piller C.R."/>
            <person name="Privatt S.R."/>
            <person name="Schneider S.L."/>
            <person name="Sharp S."/>
            <person name="Smith T.C."/>
            <person name="Stanton J.D."/>
            <person name="Ullery H.E."/>
            <person name="Wilson R.J."/>
            <person name="Serrano M.G."/>
            <person name="Buck G."/>
            <person name="Lee V."/>
            <person name="Wang Y."/>
            <person name="Carvalho R."/>
            <person name="Voegtly L."/>
            <person name="Shi R."/>
            <person name="Duckworth R."/>
            <person name="Johnson A."/>
            <person name="Loviza R."/>
            <person name="Walstead R."/>
            <person name="Shah Z."/>
            <person name="Kiflezghi M."/>
            <person name="Wade K."/>
            <person name="Ball S.L."/>
            <person name="Bradley K.W."/>
            <person name="Asai D.J."/>
            <person name="Bowman C.A."/>
            <person name="Russell D.A."/>
            <person name="Pope W.H."/>
            <person name="Jacobs-Sera D."/>
            <person name="Hendrix R.W."/>
            <person name="Hatfull G.F."/>
        </authorList>
    </citation>
    <scope>NUCLEOTIDE SEQUENCE [LARGE SCALE GENOMIC DNA]</scope>
    <source>
        <strain evidence="2 3">DSM 27648</strain>
    </source>
</reference>
<sequence>MNTVSALLLLSASLPSSAAEQPMDSGAARAKRDNEILVIVRRFVAEPFMMLFPLS</sequence>
<name>A0A0K1PT38_9BACT</name>
<evidence type="ECO:0000256" key="1">
    <source>
        <dbReference type="SAM" id="SignalP"/>
    </source>
</evidence>
<accession>A0A0K1PT38</accession>
<dbReference type="STRING" id="1391654.AKJ09_03205"/>
<feature type="chain" id="PRO_5005466308" evidence="1">
    <location>
        <begin position="19"/>
        <end position="55"/>
    </location>
</feature>
<protein>
    <submittedName>
        <fullName evidence="2">Uncharacterized protein</fullName>
    </submittedName>
</protein>
<dbReference type="AlphaFoldDB" id="A0A0K1PT38"/>
<keyword evidence="1" id="KW-0732">Signal</keyword>
<dbReference type="KEGG" id="llu:AKJ09_03205"/>
<dbReference type="EMBL" id="CP012333">
    <property type="protein sequence ID" value="AKU96541.1"/>
    <property type="molecule type" value="Genomic_DNA"/>
</dbReference>
<evidence type="ECO:0000313" key="2">
    <source>
        <dbReference type="EMBL" id="AKU96541.1"/>
    </source>
</evidence>
<proteinExistence type="predicted"/>
<feature type="signal peptide" evidence="1">
    <location>
        <begin position="1"/>
        <end position="18"/>
    </location>
</feature>
<keyword evidence="3" id="KW-1185">Reference proteome</keyword>